<dbReference type="GO" id="GO:0016020">
    <property type="term" value="C:membrane"/>
    <property type="evidence" value="ECO:0007669"/>
    <property type="project" value="UniProtKB-SubCell"/>
</dbReference>
<feature type="transmembrane region" description="Helical" evidence="7">
    <location>
        <begin position="259"/>
        <end position="281"/>
    </location>
</feature>
<dbReference type="AlphaFoldDB" id="A0A1Y2LGL8"/>
<accession>A0A1Y2LGL8</accession>
<dbReference type="Proteomes" id="UP000193396">
    <property type="component" value="Unassembled WGS sequence"/>
</dbReference>
<keyword evidence="3" id="KW-1003">Cell membrane</keyword>
<evidence type="ECO:0000256" key="2">
    <source>
        <dbReference type="ARBA" id="ARBA00022448"/>
    </source>
</evidence>
<dbReference type="RefSeq" id="WP_169714906.1">
    <property type="nucleotide sequence ID" value="NZ_JFKB01000001.1"/>
</dbReference>
<name>A0A1Y2LGL8_9PROT</name>
<dbReference type="EMBL" id="JFKB01000001">
    <property type="protein sequence ID" value="OSQ49998.1"/>
    <property type="molecule type" value="Genomic_DNA"/>
</dbReference>
<evidence type="ECO:0008006" key="10">
    <source>
        <dbReference type="Google" id="ProtNLM"/>
    </source>
</evidence>
<keyword evidence="6 7" id="KW-0472">Membrane</keyword>
<keyword evidence="9" id="KW-1185">Reference proteome</keyword>
<keyword evidence="2" id="KW-0813">Transport</keyword>
<reference evidence="8 9" key="1">
    <citation type="submission" date="2014-03" db="EMBL/GenBank/DDBJ databases">
        <title>The draft genome sequence of Thalassospira alkalitolerans JCM 18968.</title>
        <authorList>
            <person name="Lai Q."/>
            <person name="Shao Z."/>
        </authorList>
    </citation>
    <scope>NUCLEOTIDE SEQUENCE [LARGE SCALE GENOMIC DNA]</scope>
    <source>
        <strain evidence="8 9">JCM 18968</strain>
    </source>
</reference>
<feature type="transmembrane region" description="Helical" evidence="7">
    <location>
        <begin position="166"/>
        <end position="186"/>
    </location>
</feature>
<dbReference type="STRING" id="1293890.TALK_00315"/>
<feature type="transmembrane region" description="Helical" evidence="7">
    <location>
        <begin position="125"/>
        <end position="146"/>
    </location>
</feature>
<feature type="transmembrane region" description="Helical" evidence="7">
    <location>
        <begin position="231"/>
        <end position="253"/>
    </location>
</feature>
<evidence type="ECO:0000256" key="6">
    <source>
        <dbReference type="ARBA" id="ARBA00023136"/>
    </source>
</evidence>
<feature type="transmembrane region" description="Helical" evidence="7">
    <location>
        <begin position="34"/>
        <end position="53"/>
    </location>
</feature>
<dbReference type="Pfam" id="PF03547">
    <property type="entry name" value="Mem_trans"/>
    <property type="match status" value="1"/>
</dbReference>
<evidence type="ECO:0000256" key="5">
    <source>
        <dbReference type="ARBA" id="ARBA00022989"/>
    </source>
</evidence>
<feature type="transmembrane region" description="Helical" evidence="7">
    <location>
        <begin position="65"/>
        <end position="84"/>
    </location>
</feature>
<organism evidence="8 9">
    <name type="scientific">Thalassospira alkalitolerans</name>
    <dbReference type="NCBI Taxonomy" id="1293890"/>
    <lineage>
        <taxon>Bacteria</taxon>
        <taxon>Pseudomonadati</taxon>
        <taxon>Pseudomonadota</taxon>
        <taxon>Alphaproteobacteria</taxon>
        <taxon>Rhodospirillales</taxon>
        <taxon>Thalassospiraceae</taxon>
        <taxon>Thalassospira</taxon>
    </lineage>
</organism>
<dbReference type="PANTHER" id="PTHR36838:SF3">
    <property type="entry name" value="TRANSPORTER AUXIN EFFLUX CARRIER EC FAMILY"/>
    <property type="match status" value="1"/>
</dbReference>
<feature type="transmembrane region" description="Helical" evidence="7">
    <location>
        <begin position="96"/>
        <end position="119"/>
    </location>
</feature>
<keyword evidence="5 7" id="KW-1133">Transmembrane helix</keyword>
<sequence>MTQITSIILPFFSLIALGWIGGKSKIVSHEGMRGINGFVFYFALPALLFRALGSRDFDLIWQPDLLISYGSATLVLFFCLRFLAGRMFQLDRSCATLFGFAGTVSNAGFMGLPLIIGLLGEAAAIPLIVALAFDLIVTLPVSLMLLESAKHKRTTGTVGPNPLPKILRGTVSNPVLIAIVCGVIASACDLDWPGGFDYLLELLGAGAGPAALFAIGVALVGRPIAEKRAELGAMAIAKLVLHPLIVFAAFYLIGSLSEIEVKAVLLLAALPTAGNVFVIAATYDRYVVRSSSIVLITTAIGVVSFSLFTLYINPIATWAAKGP</sequence>
<feature type="transmembrane region" description="Helical" evidence="7">
    <location>
        <begin position="198"/>
        <end position="219"/>
    </location>
</feature>
<evidence type="ECO:0000313" key="8">
    <source>
        <dbReference type="EMBL" id="OSQ49998.1"/>
    </source>
</evidence>
<evidence type="ECO:0000256" key="1">
    <source>
        <dbReference type="ARBA" id="ARBA00004141"/>
    </source>
</evidence>
<comment type="subcellular location">
    <subcellularLocation>
        <location evidence="1">Membrane</location>
        <topology evidence="1">Multi-pass membrane protein</topology>
    </subcellularLocation>
</comment>
<dbReference type="GO" id="GO:0055085">
    <property type="term" value="P:transmembrane transport"/>
    <property type="evidence" value="ECO:0007669"/>
    <property type="project" value="InterPro"/>
</dbReference>
<comment type="caution">
    <text evidence="8">The sequence shown here is derived from an EMBL/GenBank/DDBJ whole genome shotgun (WGS) entry which is preliminary data.</text>
</comment>
<evidence type="ECO:0000313" key="9">
    <source>
        <dbReference type="Proteomes" id="UP000193396"/>
    </source>
</evidence>
<gene>
    <name evidence="8" type="ORF">TALK_00315</name>
</gene>
<protein>
    <recommendedName>
        <fullName evidence="10">Transporter</fullName>
    </recommendedName>
</protein>
<evidence type="ECO:0000256" key="7">
    <source>
        <dbReference type="SAM" id="Phobius"/>
    </source>
</evidence>
<evidence type="ECO:0000256" key="3">
    <source>
        <dbReference type="ARBA" id="ARBA00022475"/>
    </source>
</evidence>
<proteinExistence type="predicted"/>
<dbReference type="InterPro" id="IPR004776">
    <property type="entry name" value="Mem_transp_PIN-like"/>
</dbReference>
<keyword evidence="4 7" id="KW-0812">Transmembrane</keyword>
<evidence type="ECO:0000256" key="4">
    <source>
        <dbReference type="ARBA" id="ARBA00022692"/>
    </source>
</evidence>
<feature type="transmembrane region" description="Helical" evidence="7">
    <location>
        <begin position="6"/>
        <end position="22"/>
    </location>
</feature>
<feature type="transmembrane region" description="Helical" evidence="7">
    <location>
        <begin position="293"/>
        <end position="312"/>
    </location>
</feature>
<dbReference type="PANTHER" id="PTHR36838">
    <property type="entry name" value="AUXIN EFFLUX CARRIER FAMILY PROTEIN"/>
    <property type="match status" value="1"/>
</dbReference>